<name>A0A3N4K0T7_9PEZI</name>
<dbReference type="AlphaFoldDB" id="A0A3N4K0T7"/>
<evidence type="ECO:0000313" key="1">
    <source>
        <dbReference type="EMBL" id="RPB04226.1"/>
    </source>
</evidence>
<organism evidence="1 2">
    <name type="scientific">Choiromyces venosus 120613-1</name>
    <dbReference type="NCBI Taxonomy" id="1336337"/>
    <lineage>
        <taxon>Eukaryota</taxon>
        <taxon>Fungi</taxon>
        <taxon>Dikarya</taxon>
        <taxon>Ascomycota</taxon>
        <taxon>Pezizomycotina</taxon>
        <taxon>Pezizomycetes</taxon>
        <taxon>Pezizales</taxon>
        <taxon>Tuberaceae</taxon>
        <taxon>Choiromyces</taxon>
    </lineage>
</organism>
<accession>A0A3N4K0T7</accession>
<keyword evidence="2" id="KW-1185">Reference proteome</keyword>
<feature type="non-terminal residue" evidence="1">
    <location>
        <position position="53"/>
    </location>
</feature>
<dbReference type="Proteomes" id="UP000276215">
    <property type="component" value="Unassembled WGS sequence"/>
</dbReference>
<reference evidence="1 2" key="1">
    <citation type="journal article" date="2018" name="Nat. Ecol. Evol.">
        <title>Pezizomycetes genomes reveal the molecular basis of ectomycorrhizal truffle lifestyle.</title>
        <authorList>
            <person name="Murat C."/>
            <person name="Payen T."/>
            <person name="Noel B."/>
            <person name="Kuo A."/>
            <person name="Morin E."/>
            <person name="Chen J."/>
            <person name="Kohler A."/>
            <person name="Krizsan K."/>
            <person name="Balestrini R."/>
            <person name="Da Silva C."/>
            <person name="Montanini B."/>
            <person name="Hainaut M."/>
            <person name="Levati E."/>
            <person name="Barry K.W."/>
            <person name="Belfiori B."/>
            <person name="Cichocki N."/>
            <person name="Clum A."/>
            <person name="Dockter R.B."/>
            <person name="Fauchery L."/>
            <person name="Guy J."/>
            <person name="Iotti M."/>
            <person name="Le Tacon F."/>
            <person name="Lindquist E.A."/>
            <person name="Lipzen A."/>
            <person name="Malagnac F."/>
            <person name="Mello A."/>
            <person name="Molinier V."/>
            <person name="Miyauchi S."/>
            <person name="Poulain J."/>
            <person name="Riccioni C."/>
            <person name="Rubini A."/>
            <person name="Sitrit Y."/>
            <person name="Splivallo R."/>
            <person name="Traeger S."/>
            <person name="Wang M."/>
            <person name="Zifcakova L."/>
            <person name="Wipf D."/>
            <person name="Zambonelli A."/>
            <person name="Paolocci F."/>
            <person name="Nowrousian M."/>
            <person name="Ottonello S."/>
            <person name="Baldrian P."/>
            <person name="Spatafora J.W."/>
            <person name="Henrissat B."/>
            <person name="Nagy L.G."/>
            <person name="Aury J.M."/>
            <person name="Wincker P."/>
            <person name="Grigoriev I.V."/>
            <person name="Bonfante P."/>
            <person name="Martin F.M."/>
        </authorList>
    </citation>
    <scope>NUCLEOTIDE SEQUENCE [LARGE SCALE GENOMIC DNA]</scope>
    <source>
        <strain evidence="1 2">120613-1</strain>
    </source>
</reference>
<sequence>MVLQFMNTQLRKENADKWRREVALQIANSHSQGMHTIRKLIQWEKDWVGKRLI</sequence>
<evidence type="ECO:0000313" key="2">
    <source>
        <dbReference type="Proteomes" id="UP000276215"/>
    </source>
</evidence>
<dbReference type="EMBL" id="ML120359">
    <property type="protein sequence ID" value="RPB04226.1"/>
    <property type="molecule type" value="Genomic_DNA"/>
</dbReference>
<gene>
    <name evidence="1" type="ORF">L873DRAFT_1799702</name>
</gene>
<protein>
    <submittedName>
        <fullName evidence="1">Uncharacterized protein</fullName>
    </submittedName>
</protein>
<proteinExistence type="predicted"/>